<gene>
    <name evidence="3" type="ORF">K443DRAFT_682485</name>
</gene>
<feature type="compositionally biased region" description="Basic and acidic residues" evidence="1">
    <location>
        <begin position="251"/>
        <end position="274"/>
    </location>
</feature>
<organism evidence="3 4">
    <name type="scientific">Laccaria amethystina LaAM-08-1</name>
    <dbReference type="NCBI Taxonomy" id="1095629"/>
    <lineage>
        <taxon>Eukaryota</taxon>
        <taxon>Fungi</taxon>
        <taxon>Dikarya</taxon>
        <taxon>Basidiomycota</taxon>
        <taxon>Agaricomycotina</taxon>
        <taxon>Agaricomycetes</taxon>
        <taxon>Agaricomycetidae</taxon>
        <taxon>Agaricales</taxon>
        <taxon>Agaricineae</taxon>
        <taxon>Hydnangiaceae</taxon>
        <taxon>Laccaria</taxon>
    </lineage>
</organism>
<feature type="region of interest" description="Disordered" evidence="1">
    <location>
        <begin position="241"/>
        <end position="276"/>
    </location>
</feature>
<name>A0A0C9WUW8_9AGAR</name>
<feature type="domain" description="HNH nuclease" evidence="2">
    <location>
        <begin position="25"/>
        <end position="90"/>
    </location>
</feature>
<accession>A0A0C9WUW8</accession>
<dbReference type="OrthoDB" id="3133596at2759"/>
<reference evidence="4" key="2">
    <citation type="submission" date="2015-01" db="EMBL/GenBank/DDBJ databases">
        <title>Evolutionary Origins and Diversification of the Mycorrhizal Mutualists.</title>
        <authorList>
            <consortium name="DOE Joint Genome Institute"/>
            <consortium name="Mycorrhizal Genomics Consortium"/>
            <person name="Kohler A."/>
            <person name="Kuo A."/>
            <person name="Nagy L.G."/>
            <person name="Floudas D."/>
            <person name="Copeland A."/>
            <person name="Barry K.W."/>
            <person name="Cichocki N."/>
            <person name="Veneault-Fourrey C."/>
            <person name="LaButti K."/>
            <person name="Lindquist E.A."/>
            <person name="Lipzen A."/>
            <person name="Lundell T."/>
            <person name="Morin E."/>
            <person name="Murat C."/>
            <person name="Riley R."/>
            <person name="Ohm R."/>
            <person name="Sun H."/>
            <person name="Tunlid A."/>
            <person name="Henrissat B."/>
            <person name="Grigoriev I.V."/>
            <person name="Hibbett D.S."/>
            <person name="Martin F."/>
        </authorList>
    </citation>
    <scope>NUCLEOTIDE SEQUENCE [LARGE SCALE GENOMIC DNA]</scope>
    <source>
        <strain evidence="4">LaAM-08-1</strain>
    </source>
</reference>
<sequence>MATSTPDDAKDRVDLATTDLTGARCLITNVDCPLMVDYAHVLARAKEKEVEMDKLEYAWGVKYRTQSIDTRQNIFRLSAKFHRLFDANKWLLLPDTSIIDQYFNARHSRKIPDIQEKAFSYTLIAHLDMKYVPIHRSEGASGYRKFIYPFEEFPPIVSHVHPRFVICDAADKLRDFADILAFGKGRSGALPKMLAKVGNIYKAWRTAKPGPEFYEGVEPEAQSERVSLNREAKGGVSYAKFFVSTTPPPSRSRDHPSRSEGKIPKDTPGKRVLDDSSIPTEAKVRVDKVALKRCLLENTDESNPLDYAHLLPRSSIDGILTSLEYSWRMDHASLNVDTRWNVFRLNPSLHRMFDPEAWLLLPGKDTINRYHEVKDEPQDFPSLEKECSTYTYTLIAMHDMTNVPIHVQRNKPSAPEDGGTVNDVIGNKESPSDNIDFNLEDAFTAHAFPFHQFPEIRSHVHPRFVICNAGAKLAEGFSIYDFSEGREYLEEDLNKISEIYKTWTKPRLPSDFPAQKTLRRNKPAGDFPDDQTECGRLALPPTQLKRIFPPLDGDGFPKPTKRAKSGGGNDSAWLDDATLGELDQDSSPKKAWKDKMAWIQSWVGQVPLDPTVEVPMDIDLADKLTHHTPDQYPLGSEDMDSLLSA</sequence>
<protein>
    <recommendedName>
        <fullName evidence="2">HNH nuclease domain-containing protein</fullName>
    </recommendedName>
</protein>
<proteinExistence type="predicted"/>
<dbReference type="AlphaFoldDB" id="A0A0C9WUW8"/>
<feature type="region of interest" description="Disordered" evidence="1">
    <location>
        <begin position="626"/>
        <end position="645"/>
    </location>
</feature>
<dbReference type="STRING" id="1095629.A0A0C9WUW8"/>
<evidence type="ECO:0000313" key="4">
    <source>
        <dbReference type="Proteomes" id="UP000054477"/>
    </source>
</evidence>
<evidence type="ECO:0000256" key="1">
    <source>
        <dbReference type="SAM" id="MobiDB-lite"/>
    </source>
</evidence>
<feature type="region of interest" description="Disordered" evidence="1">
    <location>
        <begin position="548"/>
        <end position="575"/>
    </location>
</feature>
<reference evidence="3 4" key="1">
    <citation type="submission" date="2014-04" db="EMBL/GenBank/DDBJ databases">
        <authorList>
            <consortium name="DOE Joint Genome Institute"/>
            <person name="Kuo A."/>
            <person name="Kohler A."/>
            <person name="Nagy L.G."/>
            <person name="Floudas D."/>
            <person name="Copeland A."/>
            <person name="Barry K.W."/>
            <person name="Cichocki N."/>
            <person name="Veneault-Fourrey C."/>
            <person name="LaButti K."/>
            <person name="Lindquist E.A."/>
            <person name="Lipzen A."/>
            <person name="Lundell T."/>
            <person name="Morin E."/>
            <person name="Murat C."/>
            <person name="Sun H."/>
            <person name="Tunlid A."/>
            <person name="Henrissat B."/>
            <person name="Grigoriev I.V."/>
            <person name="Hibbett D.S."/>
            <person name="Martin F."/>
            <person name="Nordberg H.P."/>
            <person name="Cantor M.N."/>
            <person name="Hua S.X."/>
        </authorList>
    </citation>
    <scope>NUCLEOTIDE SEQUENCE [LARGE SCALE GENOMIC DNA]</scope>
    <source>
        <strain evidence="3 4">LaAM-08-1</strain>
    </source>
</reference>
<evidence type="ECO:0000259" key="2">
    <source>
        <dbReference type="Pfam" id="PF13391"/>
    </source>
</evidence>
<dbReference type="Pfam" id="PF13391">
    <property type="entry name" value="HNH_2"/>
    <property type="match status" value="1"/>
</dbReference>
<feature type="region of interest" description="Disordered" evidence="1">
    <location>
        <begin position="511"/>
        <end position="536"/>
    </location>
</feature>
<dbReference type="EMBL" id="KN838731">
    <property type="protein sequence ID" value="KIJ96150.1"/>
    <property type="molecule type" value="Genomic_DNA"/>
</dbReference>
<dbReference type="Proteomes" id="UP000054477">
    <property type="component" value="Unassembled WGS sequence"/>
</dbReference>
<dbReference type="InterPro" id="IPR003615">
    <property type="entry name" value="HNH_nuc"/>
</dbReference>
<dbReference type="HOGENOM" id="CLU_439446_0_0_1"/>
<evidence type="ECO:0000313" key="3">
    <source>
        <dbReference type="EMBL" id="KIJ96150.1"/>
    </source>
</evidence>
<keyword evidence="4" id="KW-1185">Reference proteome</keyword>